<dbReference type="InterPro" id="IPR036390">
    <property type="entry name" value="WH_DNA-bd_sf"/>
</dbReference>
<dbReference type="CDD" id="cd06267">
    <property type="entry name" value="PBP1_LacI_sugar_binding-like"/>
    <property type="match status" value="1"/>
</dbReference>
<name>A0A842HGU2_9BACT</name>
<keyword evidence="3" id="KW-0804">Transcription</keyword>
<dbReference type="InterPro" id="IPR028082">
    <property type="entry name" value="Peripla_BP_I"/>
</dbReference>
<evidence type="ECO:0000256" key="2">
    <source>
        <dbReference type="ARBA" id="ARBA00023125"/>
    </source>
</evidence>
<proteinExistence type="predicted"/>
<gene>
    <name evidence="5" type="ORF">H5P28_16845</name>
</gene>
<dbReference type="CDD" id="cd07377">
    <property type="entry name" value="WHTH_GntR"/>
    <property type="match status" value="1"/>
</dbReference>
<dbReference type="GO" id="GO:0000976">
    <property type="term" value="F:transcription cis-regulatory region binding"/>
    <property type="evidence" value="ECO:0007669"/>
    <property type="project" value="TreeGrafter"/>
</dbReference>
<protein>
    <submittedName>
        <fullName evidence="5">GntR family transcriptional regulator</fullName>
    </submittedName>
</protein>
<dbReference type="SUPFAM" id="SSF53822">
    <property type="entry name" value="Periplasmic binding protein-like I"/>
    <property type="match status" value="1"/>
</dbReference>
<keyword evidence="2" id="KW-0238">DNA-binding</keyword>
<dbReference type="Pfam" id="PF00392">
    <property type="entry name" value="GntR"/>
    <property type="match status" value="1"/>
</dbReference>
<comment type="caution">
    <text evidence="5">The sequence shown here is derived from an EMBL/GenBank/DDBJ whole genome shotgun (WGS) entry which is preliminary data.</text>
</comment>
<dbReference type="Gene3D" id="1.10.10.10">
    <property type="entry name" value="Winged helix-like DNA-binding domain superfamily/Winged helix DNA-binding domain"/>
    <property type="match status" value="1"/>
</dbReference>
<evidence type="ECO:0000256" key="3">
    <source>
        <dbReference type="ARBA" id="ARBA00023163"/>
    </source>
</evidence>
<evidence type="ECO:0000313" key="5">
    <source>
        <dbReference type="EMBL" id="MBC2595935.1"/>
    </source>
</evidence>
<feature type="domain" description="HTH gntR-type" evidence="4">
    <location>
        <begin position="16"/>
        <end position="73"/>
    </location>
</feature>
<organism evidence="5 6">
    <name type="scientific">Ruficoccus amylovorans</name>
    <dbReference type="NCBI Taxonomy" id="1804625"/>
    <lineage>
        <taxon>Bacteria</taxon>
        <taxon>Pseudomonadati</taxon>
        <taxon>Verrucomicrobiota</taxon>
        <taxon>Opitutia</taxon>
        <taxon>Puniceicoccales</taxon>
        <taxon>Cerasicoccaceae</taxon>
        <taxon>Ruficoccus</taxon>
    </lineage>
</organism>
<dbReference type="InterPro" id="IPR000524">
    <property type="entry name" value="Tscrpt_reg_HTH_GntR"/>
</dbReference>
<dbReference type="InterPro" id="IPR046335">
    <property type="entry name" value="LacI/GalR-like_sensor"/>
</dbReference>
<evidence type="ECO:0000256" key="1">
    <source>
        <dbReference type="ARBA" id="ARBA00023015"/>
    </source>
</evidence>
<dbReference type="PANTHER" id="PTHR30146:SF109">
    <property type="entry name" value="HTH-TYPE TRANSCRIPTIONAL REGULATOR GALS"/>
    <property type="match status" value="1"/>
</dbReference>
<keyword evidence="1" id="KW-0805">Transcription regulation</keyword>
<evidence type="ECO:0000313" key="6">
    <source>
        <dbReference type="Proteomes" id="UP000546464"/>
    </source>
</evidence>
<dbReference type="EMBL" id="JACHVB010000058">
    <property type="protein sequence ID" value="MBC2595935.1"/>
    <property type="molecule type" value="Genomic_DNA"/>
</dbReference>
<dbReference type="Gene3D" id="3.40.50.2300">
    <property type="match status" value="2"/>
</dbReference>
<accession>A0A842HGU2</accession>
<dbReference type="PANTHER" id="PTHR30146">
    <property type="entry name" value="LACI-RELATED TRANSCRIPTIONAL REPRESSOR"/>
    <property type="match status" value="1"/>
</dbReference>
<sequence length="355" mass="39657">MQLPSRTRVAAKYVKIADDLREQIFSGKLEGMLPGVRQIAEDYEVTLMTANKAVNKLVEEKTLYRIPNKGTFVAKGLPVKTNAIAVLVNDLNLPLTSRIVREMGMAATEFNTRLIFYQHFGLAKNELELAKRLKEQGGFDGTILFPSEPDDAASDALNVLRETQRPTIVFPHQEMPGWKIYNTVRVDHRVGFAKGTEYLISLGHTNIALALPEDNHQGMLSWQNLERQEGYTRALKTAGLQVYEPVIISSKPDLNELKKRLSPCTAVFAHNDSLAARLLTILYQIGIRVPQDISLLSYDGAPFTKTLDLSTMSQPMEVMGRKAFDKIIEMDEGAEPAELIFEAELVERGSTIAHS</sequence>
<dbReference type="Proteomes" id="UP000546464">
    <property type="component" value="Unassembled WGS sequence"/>
</dbReference>
<dbReference type="Pfam" id="PF13377">
    <property type="entry name" value="Peripla_BP_3"/>
    <property type="match status" value="1"/>
</dbReference>
<dbReference type="AlphaFoldDB" id="A0A842HGU2"/>
<dbReference type="SUPFAM" id="SSF46785">
    <property type="entry name" value="Winged helix' DNA-binding domain"/>
    <property type="match status" value="1"/>
</dbReference>
<dbReference type="GO" id="GO:0003700">
    <property type="term" value="F:DNA-binding transcription factor activity"/>
    <property type="evidence" value="ECO:0007669"/>
    <property type="project" value="InterPro"/>
</dbReference>
<reference evidence="5 6" key="1">
    <citation type="submission" date="2020-07" db="EMBL/GenBank/DDBJ databases">
        <authorList>
            <person name="Feng X."/>
        </authorList>
    </citation>
    <scope>NUCLEOTIDE SEQUENCE [LARGE SCALE GENOMIC DNA]</scope>
    <source>
        <strain evidence="5 6">JCM31066</strain>
    </source>
</reference>
<dbReference type="InterPro" id="IPR036388">
    <property type="entry name" value="WH-like_DNA-bd_sf"/>
</dbReference>
<keyword evidence="6" id="KW-1185">Reference proteome</keyword>
<dbReference type="SMART" id="SM00345">
    <property type="entry name" value="HTH_GNTR"/>
    <property type="match status" value="1"/>
</dbReference>
<evidence type="ECO:0000259" key="4">
    <source>
        <dbReference type="SMART" id="SM00345"/>
    </source>
</evidence>